<name>A0A4D5REK9_IXOSC</name>
<protein>
    <submittedName>
        <fullName evidence="1">Putative secreted protein</fullName>
    </submittedName>
</protein>
<dbReference type="AlphaFoldDB" id="A0A4D5REK9"/>
<dbReference type="EMBL" id="GHJT01000836">
    <property type="protein sequence ID" value="MOY34807.1"/>
    <property type="molecule type" value="Transcribed_RNA"/>
</dbReference>
<sequence>MVMLTPQVCTLFCKSMVTANVCSVSVEVNKLATFKANDWKQLMPCEWRFVLLEITSLQNWQAPSHCELLYHQ</sequence>
<accession>A0A4D5REK9</accession>
<organism evidence="1">
    <name type="scientific">Ixodes scapularis</name>
    <name type="common">Black-legged tick</name>
    <name type="synonym">Deer tick</name>
    <dbReference type="NCBI Taxonomy" id="6945"/>
    <lineage>
        <taxon>Eukaryota</taxon>
        <taxon>Metazoa</taxon>
        <taxon>Ecdysozoa</taxon>
        <taxon>Arthropoda</taxon>
        <taxon>Chelicerata</taxon>
        <taxon>Arachnida</taxon>
        <taxon>Acari</taxon>
        <taxon>Parasitiformes</taxon>
        <taxon>Ixodida</taxon>
        <taxon>Ixodoidea</taxon>
        <taxon>Ixodidae</taxon>
        <taxon>Ixodinae</taxon>
        <taxon>Ixodes</taxon>
    </lineage>
</organism>
<reference evidence="1" key="1">
    <citation type="submission" date="2019-04" db="EMBL/GenBank/DDBJ databases">
        <title>An insight into the mialome of Ixodes scapularis.</title>
        <authorList>
            <person name="Ribeiro J.M."/>
            <person name="Mather T.N."/>
            <person name="Karim S."/>
        </authorList>
    </citation>
    <scope>NUCLEOTIDE SEQUENCE</scope>
</reference>
<evidence type="ECO:0000313" key="1">
    <source>
        <dbReference type="EMBL" id="MOY34807.1"/>
    </source>
</evidence>
<proteinExistence type="predicted"/>